<feature type="domain" description="PilZ" evidence="1">
    <location>
        <begin position="16"/>
        <end position="93"/>
    </location>
</feature>
<dbReference type="Proteomes" id="UP000608154">
    <property type="component" value="Unassembled WGS sequence"/>
</dbReference>
<dbReference type="SUPFAM" id="SSF141371">
    <property type="entry name" value="PilZ domain-like"/>
    <property type="match status" value="1"/>
</dbReference>
<protein>
    <recommendedName>
        <fullName evidence="1">PilZ domain-containing protein</fullName>
    </recommendedName>
</protein>
<dbReference type="RefSeq" id="WP_188768523.1">
    <property type="nucleotide sequence ID" value="NZ_BMHK01000003.1"/>
</dbReference>
<evidence type="ECO:0000259" key="1">
    <source>
        <dbReference type="Pfam" id="PF07238"/>
    </source>
</evidence>
<keyword evidence="3" id="KW-1185">Reference proteome</keyword>
<evidence type="ECO:0000313" key="3">
    <source>
        <dbReference type="Proteomes" id="UP000608154"/>
    </source>
</evidence>
<evidence type="ECO:0000313" key="2">
    <source>
        <dbReference type="EMBL" id="GGB91615.1"/>
    </source>
</evidence>
<comment type="caution">
    <text evidence="2">The sequence shown here is derived from an EMBL/GenBank/DDBJ whole genome shotgun (WGS) entry which is preliminary data.</text>
</comment>
<name>A0A916TPQ4_9SPHN</name>
<dbReference type="Gene3D" id="2.40.10.220">
    <property type="entry name" value="predicted glycosyltransferase like domains"/>
    <property type="match status" value="1"/>
</dbReference>
<organism evidence="2 3">
    <name type="scientific">Novosphingobium endophyticum</name>
    <dbReference type="NCBI Taxonomy" id="1955250"/>
    <lineage>
        <taxon>Bacteria</taxon>
        <taxon>Pseudomonadati</taxon>
        <taxon>Pseudomonadota</taxon>
        <taxon>Alphaproteobacteria</taxon>
        <taxon>Sphingomonadales</taxon>
        <taxon>Sphingomonadaceae</taxon>
        <taxon>Novosphingobium</taxon>
    </lineage>
</organism>
<dbReference type="EMBL" id="BMHK01000003">
    <property type="protein sequence ID" value="GGB91615.1"/>
    <property type="molecule type" value="Genomic_DNA"/>
</dbReference>
<dbReference type="InterPro" id="IPR009875">
    <property type="entry name" value="PilZ_domain"/>
</dbReference>
<dbReference type="AlphaFoldDB" id="A0A916TPQ4"/>
<proteinExistence type="predicted"/>
<sequence length="114" mass="12423">MVGTEQDKYELASQEDRSALRARLSIPAGLRPSGGKSIQTVVRDLSMSGFSATAVSRIHNGTRCWLTMPGMESLAAKVVWWDNGLVGCAFENLLNPIILDDIVARWSDPGIYKG</sequence>
<reference evidence="2" key="2">
    <citation type="submission" date="2020-09" db="EMBL/GenBank/DDBJ databases">
        <authorList>
            <person name="Sun Q."/>
            <person name="Zhou Y."/>
        </authorList>
    </citation>
    <scope>NUCLEOTIDE SEQUENCE</scope>
    <source>
        <strain evidence="2">CGMCC 1.15095</strain>
    </source>
</reference>
<reference evidence="2" key="1">
    <citation type="journal article" date="2014" name="Int. J. Syst. Evol. Microbiol.">
        <title>Complete genome sequence of Corynebacterium casei LMG S-19264T (=DSM 44701T), isolated from a smear-ripened cheese.</title>
        <authorList>
            <consortium name="US DOE Joint Genome Institute (JGI-PGF)"/>
            <person name="Walter F."/>
            <person name="Albersmeier A."/>
            <person name="Kalinowski J."/>
            <person name="Ruckert C."/>
        </authorList>
    </citation>
    <scope>NUCLEOTIDE SEQUENCE</scope>
    <source>
        <strain evidence="2">CGMCC 1.15095</strain>
    </source>
</reference>
<gene>
    <name evidence="2" type="ORF">GCM10011494_07500</name>
</gene>
<accession>A0A916TPQ4</accession>
<dbReference type="Pfam" id="PF07238">
    <property type="entry name" value="PilZ"/>
    <property type="match status" value="1"/>
</dbReference>
<dbReference type="GO" id="GO:0035438">
    <property type="term" value="F:cyclic-di-GMP binding"/>
    <property type="evidence" value="ECO:0007669"/>
    <property type="project" value="InterPro"/>
</dbReference>